<evidence type="ECO:0000313" key="9">
    <source>
        <dbReference type="Proteomes" id="UP001159641"/>
    </source>
</evidence>
<organism evidence="8 9">
    <name type="scientific">Eschrichtius robustus</name>
    <name type="common">California gray whale</name>
    <name type="synonym">Eschrichtius gibbosus</name>
    <dbReference type="NCBI Taxonomy" id="9764"/>
    <lineage>
        <taxon>Eukaryota</taxon>
        <taxon>Metazoa</taxon>
        <taxon>Chordata</taxon>
        <taxon>Craniata</taxon>
        <taxon>Vertebrata</taxon>
        <taxon>Euteleostomi</taxon>
        <taxon>Mammalia</taxon>
        <taxon>Eutheria</taxon>
        <taxon>Laurasiatheria</taxon>
        <taxon>Artiodactyla</taxon>
        <taxon>Whippomorpha</taxon>
        <taxon>Cetacea</taxon>
        <taxon>Mysticeti</taxon>
        <taxon>Eschrichtiidae</taxon>
        <taxon>Eschrichtius</taxon>
    </lineage>
</organism>
<gene>
    <name evidence="8" type="ORF">J1605_006733</name>
</gene>
<evidence type="ECO:0000256" key="3">
    <source>
        <dbReference type="ARBA" id="ARBA00022771"/>
    </source>
</evidence>
<keyword evidence="9" id="KW-1185">Reference proteome</keyword>
<dbReference type="GO" id="GO:0000981">
    <property type="term" value="F:DNA-binding transcription factor activity, RNA polymerase II-specific"/>
    <property type="evidence" value="ECO:0007669"/>
    <property type="project" value="TreeGrafter"/>
</dbReference>
<comment type="caution">
    <text evidence="8">The sequence shown here is derived from an EMBL/GenBank/DDBJ whole genome shotgun (WGS) entry which is preliminary data.</text>
</comment>
<evidence type="ECO:0000256" key="5">
    <source>
        <dbReference type="PROSITE-ProRule" id="PRU00042"/>
    </source>
</evidence>
<keyword evidence="2" id="KW-0677">Repeat</keyword>
<accession>A0AB34H2Y0</accession>
<dbReference type="GO" id="GO:0008270">
    <property type="term" value="F:zinc ion binding"/>
    <property type="evidence" value="ECO:0007669"/>
    <property type="project" value="UniProtKB-KW"/>
</dbReference>
<evidence type="ECO:0000256" key="6">
    <source>
        <dbReference type="SAM" id="MobiDB-lite"/>
    </source>
</evidence>
<evidence type="ECO:0000256" key="1">
    <source>
        <dbReference type="ARBA" id="ARBA00022723"/>
    </source>
</evidence>
<dbReference type="AlphaFoldDB" id="A0AB34H2Y0"/>
<feature type="domain" description="C2H2-type" evidence="7">
    <location>
        <begin position="22"/>
        <end position="49"/>
    </location>
</feature>
<dbReference type="InterPro" id="IPR036236">
    <property type="entry name" value="Znf_C2H2_sf"/>
</dbReference>
<evidence type="ECO:0000259" key="7">
    <source>
        <dbReference type="PROSITE" id="PS50157"/>
    </source>
</evidence>
<keyword evidence="1" id="KW-0479">Metal-binding</keyword>
<dbReference type="Gene3D" id="3.30.160.60">
    <property type="entry name" value="Classic Zinc Finger"/>
    <property type="match status" value="2"/>
</dbReference>
<dbReference type="InterPro" id="IPR013087">
    <property type="entry name" value="Znf_C2H2_type"/>
</dbReference>
<evidence type="ECO:0000313" key="8">
    <source>
        <dbReference type="EMBL" id="KAJ8785773.1"/>
    </source>
</evidence>
<reference evidence="8 9" key="1">
    <citation type="submission" date="2022-11" db="EMBL/GenBank/DDBJ databases">
        <title>Whole genome sequence of Eschrichtius robustus ER-17-0199.</title>
        <authorList>
            <person name="Bruniche-Olsen A."/>
            <person name="Black A.N."/>
            <person name="Fields C.J."/>
            <person name="Walden K."/>
            <person name="Dewoody J.A."/>
        </authorList>
    </citation>
    <scope>NUCLEOTIDE SEQUENCE [LARGE SCALE GENOMIC DNA]</scope>
    <source>
        <strain evidence="8">ER-17-0199</strain>
        <tissue evidence="8">Blubber</tissue>
    </source>
</reference>
<proteinExistence type="predicted"/>
<dbReference type="PROSITE" id="PS50157">
    <property type="entry name" value="ZINC_FINGER_C2H2_2"/>
    <property type="match status" value="1"/>
</dbReference>
<keyword evidence="4" id="KW-0862">Zinc</keyword>
<protein>
    <recommendedName>
        <fullName evidence="7">C2H2-type domain-containing protein</fullName>
    </recommendedName>
</protein>
<dbReference type="PROSITE" id="PS00028">
    <property type="entry name" value="ZINC_FINGER_C2H2_1"/>
    <property type="match status" value="1"/>
</dbReference>
<dbReference type="GO" id="GO:0000977">
    <property type="term" value="F:RNA polymerase II transcription regulatory region sequence-specific DNA binding"/>
    <property type="evidence" value="ECO:0007669"/>
    <property type="project" value="TreeGrafter"/>
</dbReference>
<name>A0AB34H2Y0_ESCRO</name>
<evidence type="ECO:0000256" key="2">
    <source>
        <dbReference type="ARBA" id="ARBA00022737"/>
    </source>
</evidence>
<dbReference type="Pfam" id="PF00096">
    <property type="entry name" value="zf-C2H2"/>
    <property type="match status" value="1"/>
</dbReference>
<dbReference type="FunFam" id="3.30.160.60:FF:002254">
    <property type="entry name" value="Zinc finger protein 540"/>
    <property type="match status" value="1"/>
</dbReference>
<keyword evidence="3 5" id="KW-0863">Zinc-finger</keyword>
<dbReference type="Proteomes" id="UP001159641">
    <property type="component" value="Unassembled WGS sequence"/>
</dbReference>
<evidence type="ECO:0000256" key="4">
    <source>
        <dbReference type="ARBA" id="ARBA00022833"/>
    </source>
</evidence>
<dbReference type="GO" id="GO:0005634">
    <property type="term" value="C:nucleus"/>
    <property type="evidence" value="ECO:0007669"/>
    <property type="project" value="TreeGrafter"/>
</dbReference>
<feature type="region of interest" description="Disordered" evidence="6">
    <location>
        <begin position="138"/>
        <end position="162"/>
    </location>
</feature>
<dbReference type="InterPro" id="IPR050717">
    <property type="entry name" value="C2H2-ZF_Transcription_Reg"/>
</dbReference>
<dbReference type="SMART" id="SM00355">
    <property type="entry name" value="ZnF_C2H2"/>
    <property type="match status" value="1"/>
</dbReference>
<dbReference type="SUPFAM" id="SSF57667">
    <property type="entry name" value="beta-beta-alpha zinc fingers"/>
    <property type="match status" value="1"/>
</dbReference>
<dbReference type="PANTHER" id="PTHR14196">
    <property type="entry name" value="ODD-SKIPPED - RELATED"/>
    <property type="match status" value="1"/>
</dbReference>
<dbReference type="EMBL" id="JAIQCJ010002005">
    <property type="protein sequence ID" value="KAJ8785773.1"/>
    <property type="molecule type" value="Genomic_DNA"/>
</dbReference>
<sequence>MASPVVLNLVIHHRIQTGEKPYECNECGKAFAVKSTLSRHQRIHSGEKPYGCSKCPRLKTYARGRKARVHREVRSGFLERKLVKLGRRSRRSDALPVTPYIAPFLSKGAGVSLFTPLEEGVALVPDVEVEGVGRRHRIRGARAPAGQSSPPWRLFPSPLRPP</sequence>
<dbReference type="PANTHER" id="PTHR14196:SF12">
    <property type="entry name" value="ZINC FINGER PROTEIN 208-LIKE"/>
    <property type="match status" value="1"/>
</dbReference>